<protein>
    <submittedName>
        <fullName evidence="2">Uncharacterized protein</fullName>
    </submittedName>
</protein>
<dbReference type="EMBL" id="CACSLK010027831">
    <property type="protein sequence ID" value="CAA0830915.1"/>
    <property type="molecule type" value="Genomic_DNA"/>
</dbReference>
<dbReference type="AlphaFoldDB" id="A0A9N7NHR3"/>
<evidence type="ECO:0000313" key="3">
    <source>
        <dbReference type="Proteomes" id="UP001153555"/>
    </source>
</evidence>
<comment type="caution">
    <text evidence="2">The sequence shown here is derived from an EMBL/GenBank/DDBJ whole genome shotgun (WGS) entry which is preliminary data.</text>
</comment>
<keyword evidence="3" id="KW-1185">Reference proteome</keyword>
<feature type="region of interest" description="Disordered" evidence="1">
    <location>
        <begin position="47"/>
        <end position="87"/>
    </location>
</feature>
<dbReference type="PANTHER" id="PTHR36346">
    <property type="entry name" value="EXPRESSED PROTEIN"/>
    <property type="match status" value="1"/>
</dbReference>
<dbReference type="Proteomes" id="UP001153555">
    <property type="component" value="Unassembled WGS sequence"/>
</dbReference>
<sequence length="102" mass="11344">MISHQHTSSRNKEREKMAEVADMCMLEITKLRAKIKSRYPFTLVCSKNKGDPNEAQEVNSQTSSCSSSSSSPSTIHSPAKARSPDTMSEMTVFLLMDRFAPS</sequence>
<organism evidence="2 3">
    <name type="scientific">Striga hermonthica</name>
    <name type="common">Purple witchweed</name>
    <name type="synonym">Buchnera hermonthica</name>
    <dbReference type="NCBI Taxonomy" id="68872"/>
    <lineage>
        <taxon>Eukaryota</taxon>
        <taxon>Viridiplantae</taxon>
        <taxon>Streptophyta</taxon>
        <taxon>Embryophyta</taxon>
        <taxon>Tracheophyta</taxon>
        <taxon>Spermatophyta</taxon>
        <taxon>Magnoliopsida</taxon>
        <taxon>eudicotyledons</taxon>
        <taxon>Gunneridae</taxon>
        <taxon>Pentapetalae</taxon>
        <taxon>asterids</taxon>
        <taxon>lamiids</taxon>
        <taxon>Lamiales</taxon>
        <taxon>Orobanchaceae</taxon>
        <taxon>Buchnereae</taxon>
        <taxon>Striga</taxon>
    </lineage>
</organism>
<evidence type="ECO:0000256" key="1">
    <source>
        <dbReference type="SAM" id="MobiDB-lite"/>
    </source>
</evidence>
<accession>A0A9N7NHR3</accession>
<evidence type="ECO:0000313" key="2">
    <source>
        <dbReference type="EMBL" id="CAA0830915.1"/>
    </source>
</evidence>
<dbReference type="PANTHER" id="PTHR36346:SF2">
    <property type="entry name" value="EXPRESSED PROTEIN"/>
    <property type="match status" value="1"/>
</dbReference>
<feature type="compositionally biased region" description="Low complexity" evidence="1">
    <location>
        <begin position="60"/>
        <end position="77"/>
    </location>
</feature>
<reference evidence="2" key="1">
    <citation type="submission" date="2019-12" db="EMBL/GenBank/DDBJ databases">
        <authorList>
            <person name="Scholes J."/>
        </authorList>
    </citation>
    <scope>NUCLEOTIDE SEQUENCE</scope>
</reference>
<proteinExistence type="predicted"/>
<gene>
    <name evidence="2" type="ORF">SHERM_26298</name>
</gene>
<name>A0A9N7NHR3_STRHE</name>
<dbReference type="OrthoDB" id="683342at2759"/>